<accession>A0AAD3TZA8</accession>
<feature type="compositionally biased region" description="Basic and acidic residues" evidence="1">
    <location>
        <begin position="195"/>
        <end position="204"/>
    </location>
</feature>
<feature type="compositionally biased region" description="Polar residues" evidence="1">
    <location>
        <begin position="136"/>
        <end position="163"/>
    </location>
</feature>
<dbReference type="EMBL" id="BTCM01000008">
    <property type="protein sequence ID" value="GMK59508.1"/>
    <property type="molecule type" value="Genomic_DNA"/>
</dbReference>
<name>A0AAD3TZA8_9TREE</name>
<evidence type="ECO:0000256" key="1">
    <source>
        <dbReference type="SAM" id="MobiDB-lite"/>
    </source>
</evidence>
<dbReference type="AlphaFoldDB" id="A0AAD3TZA8"/>
<reference evidence="2" key="2">
    <citation type="submission" date="2023-06" db="EMBL/GenBank/DDBJ databases">
        <authorList>
            <person name="Kobayashi Y."/>
            <person name="Kayamori A."/>
            <person name="Aoki K."/>
            <person name="Shiwa Y."/>
            <person name="Fujita N."/>
            <person name="Sugita T."/>
            <person name="Iwasaki W."/>
            <person name="Tanaka N."/>
            <person name="Takashima M."/>
        </authorList>
    </citation>
    <scope>NUCLEOTIDE SEQUENCE</scope>
    <source>
        <strain evidence="2">HIS016</strain>
    </source>
</reference>
<evidence type="ECO:0000313" key="2">
    <source>
        <dbReference type="EMBL" id="GMK59508.1"/>
    </source>
</evidence>
<dbReference type="Proteomes" id="UP001222932">
    <property type="component" value="Unassembled WGS sequence"/>
</dbReference>
<protein>
    <submittedName>
        <fullName evidence="2">Uncharacterized protein</fullName>
    </submittedName>
</protein>
<comment type="caution">
    <text evidence="2">The sequence shown here is derived from an EMBL/GenBank/DDBJ whole genome shotgun (WGS) entry which is preliminary data.</text>
</comment>
<sequence length="204" mass="21986">MGLFRRKNTPTTSPYACEAAIESTSSFGSISHTPAMSRAHLPLTEEPDSVSSLSSASYAHLPSNLGVSDNGRRRPRLHTSASAHNLYSADAPPFPSLPAHYHSQSLSYSYGYLALPPVSPPSVPHYVLARSTPNLLQQPMPNAAGSSPTRLGNNKDASASRVSLASAGRSLARVPSLWKQKFRRSRHSTNSDASDSSRESKRHH</sequence>
<organism evidence="2 3">
    <name type="scientific">Cutaneotrichosporon spelunceum</name>
    <dbReference type="NCBI Taxonomy" id="1672016"/>
    <lineage>
        <taxon>Eukaryota</taxon>
        <taxon>Fungi</taxon>
        <taxon>Dikarya</taxon>
        <taxon>Basidiomycota</taxon>
        <taxon>Agaricomycotina</taxon>
        <taxon>Tremellomycetes</taxon>
        <taxon>Trichosporonales</taxon>
        <taxon>Trichosporonaceae</taxon>
        <taxon>Cutaneotrichosporon</taxon>
    </lineage>
</organism>
<proteinExistence type="predicted"/>
<evidence type="ECO:0000313" key="3">
    <source>
        <dbReference type="Proteomes" id="UP001222932"/>
    </source>
</evidence>
<gene>
    <name evidence="2" type="ORF">CspeluHIS016_0801140</name>
</gene>
<keyword evidence="3" id="KW-1185">Reference proteome</keyword>
<feature type="region of interest" description="Disordered" evidence="1">
    <location>
        <begin position="136"/>
        <end position="204"/>
    </location>
</feature>
<reference evidence="2" key="1">
    <citation type="journal article" date="2023" name="BMC Genomics">
        <title>Chromosome-level genome assemblies of Cutaneotrichosporon spp. (Trichosporonales, Basidiomycota) reveal imbalanced evolution between nucleotide sequences and chromosome synteny.</title>
        <authorList>
            <person name="Kobayashi Y."/>
            <person name="Kayamori A."/>
            <person name="Aoki K."/>
            <person name="Shiwa Y."/>
            <person name="Matsutani M."/>
            <person name="Fujita N."/>
            <person name="Sugita T."/>
            <person name="Iwasaki W."/>
            <person name="Tanaka N."/>
            <person name="Takashima M."/>
        </authorList>
    </citation>
    <scope>NUCLEOTIDE SEQUENCE</scope>
    <source>
        <strain evidence="2">HIS016</strain>
    </source>
</reference>